<dbReference type="EMBL" id="VORU01000002">
    <property type="protein sequence ID" value="TXD70202.1"/>
    <property type="molecule type" value="Genomic_DNA"/>
</dbReference>
<keyword evidence="2" id="KW-1185">Reference proteome</keyword>
<evidence type="ECO:0000313" key="1">
    <source>
        <dbReference type="EMBL" id="TXD70202.1"/>
    </source>
</evidence>
<name>A0A5C6YT05_9FLAO</name>
<proteinExistence type="predicted"/>
<dbReference type="Proteomes" id="UP000321945">
    <property type="component" value="Unassembled WGS sequence"/>
</dbReference>
<reference evidence="1 2" key="1">
    <citation type="submission" date="2019-08" db="EMBL/GenBank/DDBJ databases">
        <title>Genome of Aequorivita lipolytica Y10-2 (type strain).</title>
        <authorList>
            <person name="Bowman J.P."/>
        </authorList>
    </citation>
    <scope>NUCLEOTIDE SEQUENCE [LARGE SCALE GENOMIC DNA]</scope>
    <source>
        <strain evidence="1 2">Y10-2</strain>
    </source>
</reference>
<evidence type="ECO:0000313" key="2">
    <source>
        <dbReference type="Proteomes" id="UP000321945"/>
    </source>
</evidence>
<sequence>MALMKLIDKTVSADINNFESVVFETNEQIKEYFGLSLNEIAAADNSKLMDRVESFHEVHIEKLIELLFQTIQKSEELEVELNFEIEELSNKLLLMIDFANEKSKSFSVERMNMKTHLIKNSNKE</sequence>
<dbReference type="AlphaFoldDB" id="A0A5C6YT05"/>
<organism evidence="1 2">
    <name type="scientific">Aequorivita lipolytica</name>
    <dbReference type="NCBI Taxonomy" id="153267"/>
    <lineage>
        <taxon>Bacteria</taxon>
        <taxon>Pseudomonadati</taxon>
        <taxon>Bacteroidota</taxon>
        <taxon>Flavobacteriia</taxon>
        <taxon>Flavobacteriales</taxon>
        <taxon>Flavobacteriaceae</taxon>
        <taxon>Aequorivita</taxon>
    </lineage>
</organism>
<gene>
    <name evidence="1" type="ORF">ESV24_03285</name>
</gene>
<dbReference type="OrthoDB" id="1441316at2"/>
<protein>
    <submittedName>
        <fullName evidence="1">Uncharacterized protein</fullName>
    </submittedName>
</protein>
<dbReference type="RefSeq" id="WP_146743134.1">
    <property type="nucleotide sequence ID" value="NZ_CBCRZQ010000003.1"/>
</dbReference>
<accession>A0A5C6YT05</accession>
<comment type="caution">
    <text evidence="1">The sequence shown here is derived from an EMBL/GenBank/DDBJ whole genome shotgun (WGS) entry which is preliminary data.</text>
</comment>